<sequence>MAAAGRVVPGRSDFVADDRAAMTIRHGPGKARYSTWVRSIRRGGKGRSTARLCDQLCQDAPVGGHAALDDGSPAHAFGNVQLALTTLVVDRSGKS</sequence>
<dbReference type="EMBL" id="JAENIB010000004">
    <property type="protein sequence ID" value="MBK1930896.1"/>
    <property type="molecule type" value="Genomic_DNA"/>
</dbReference>
<keyword evidence="5" id="KW-1185">Reference proteome</keyword>
<dbReference type="AlphaFoldDB" id="A0AAP1V3G3"/>
<evidence type="ECO:0000313" key="3">
    <source>
        <dbReference type="EMBL" id="WFN21730.1"/>
    </source>
</evidence>
<proteinExistence type="predicted"/>
<evidence type="ECO:0000313" key="1">
    <source>
        <dbReference type="EMBL" id="MBK1930896.1"/>
    </source>
</evidence>
<protein>
    <submittedName>
        <fullName evidence="1">Uncharacterized protein</fullName>
    </submittedName>
</protein>
<dbReference type="EMBL" id="JAGEMX010000007">
    <property type="protein sequence ID" value="MBO1832189.1"/>
    <property type="molecule type" value="Genomic_DNA"/>
</dbReference>
<gene>
    <name evidence="2" type="ORF">J4M89_22675</name>
    <name evidence="1" type="ORF">JIN94_13500</name>
    <name evidence="3" type="ORF">LXE91_24015</name>
</gene>
<dbReference type="RefSeq" id="WP_135370698.1">
    <property type="nucleotide sequence ID" value="NZ_AP018357.1"/>
</dbReference>
<evidence type="ECO:0000313" key="6">
    <source>
        <dbReference type="Proteomes" id="UP001220209"/>
    </source>
</evidence>
<dbReference type="GeneID" id="93188472"/>
<dbReference type="Proteomes" id="UP000611459">
    <property type="component" value="Unassembled WGS sequence"/>
</dbReference>
<dbReference type="Proteomes" id="UP001220209">
    <property type="component" value="Chromosome 2"/>
</dbReference>
<name>A0AAP1V3G3_9BURK</name>
<dbReference type="EMBL" id="CP090641">
    <property type="protein sequence ID" value="WFN21730.1"/>
    <property type="molecule type" value="Genomic_DNA"/>
</dbReference>
<evidence type="ECO:0000313" key="4">
    <source>
        <dbReference type="Proteomes" id="UP000611459"/>
    </source>
</evidence>
<evidence type="ECO:0000313" key="5">
    <source>
        <dbReference type="Proteomes" id="UP000664048"/>
    </source>
</evidence>
<accession>A0AAP1V3G3</accession>
<reference evidence="1" key="1">
    <citation type="submission" date="2021-01" db="EMBL/GenBank/DDBJ databases">
        <title>Outbreak of Burkholderia contaminns endophthalmitis traced to a clinical ventilation system.</title>
        <authorList>
            <person name="Lipuma J."/>
            <person name="Spilker T."/>
            <person name="Kratholm J."/>
        </authorList>
    </citation>
    <scope>NUCLEOTIDE SEQUENCE</scope>
    <source>
        <strain evidence="1">HI4954</strain>
    </source>
</reference>
<reference evidence="3 6" key="3">
    <citation type="submission" date="2021-12" db="EMBL/GenBank/DDBJ databases">
        <title>Genomic and phenotypic characterization of three Burkholderia contaminans isolates recovered from different sources.</title>
        <authorList>
            <person name="Lopez De Volder A."/>
            <person name="Fan Y."/>
            <person name="Nunvar J."/>
            <person name="Herrera T."/>
            <person name="Timp W."/>
            <person name="Degrossi J."/>
        </authorList>
    </citation>
    <scope>NUCLEOTIDE SEQUENCE [LARGE SCALE GENOMIC DNA]</scope>
    <source>
        <strain evidence="3 6">LMG 23361</strain>
    </source>
</reference>
<dbReference type="Proteomes" id="UP000664048">
    <property type="component" value="Unassembled WGS sequence"/>
</dbReference>
<organism evidence="1 4">
    <name type="scientific">Burkholderia contaminans</name>
    <dbReference type="NCBI Taxonomy" id="488447"/>
    <lineage>
        <taxon>Bacteria</taxon>
        <taxon>Pseudomonadati</taxon>
        <taxon>Pseudomonadota</taxon>
        <taxon>Betaproteobacteria</taxon>
        <taxon>Burkholderiales</taxon>
        <taxon>Burkholderiaceae</taxon>
        <taxon>Burkholderia</taxon>
        <taxon>Burkholderia cepacia complex</taxon>
    </lineage>
</organism>
<evidence type="ECO:0000313" key="2">
    <source>
        <dbReference type="EMBL" id="MBO1832189.1"/>
    </source>
</evidence>
<reference evidence="2 5" key="2">
    <citation type="submission" date="2021-03" db="EMBL/GenBank/DDBJ databases">
        <title>Clinical course, treatment and visual outcome of an outbreak of Burkholderia contaminans endophthalmitis following cataract surgery.</title>
        <authorList>
            <person name="Lind C."/>
            <person name="Olsen K."/>
            <person name="Angelsen N.K."/>
            <person name="Krefting E.A."/>
            <person name="Fossen K."/>
            <person name="Gravningen K."/>
            <person name="Depoorter E."/>
            <person name="Vandamme P."/>
            <person name="Bertelsen G."/>
        </authorList>
    </citation>
    <scope>NUCLEOTIDE SEQUENCE [LARGE SCALE GENOMIC DNA]</scope>
    <source>
        <strain evidence="2 5">51242556</strain>
    </source>
</reference>